<feature type="repeat" description="PPR" evidence="1">
    <location>
        <begin position="296"/>
        <end position="330"/>
    </location>
</feature>
<reference evidence="2 3" key="2">
    <citation type="submission" date="2016-05" db="EMBL/GenBank/DDBJ databases">
        <title>Lineage-specific infection strategies underlie the spectrum of fungal disease in amphibians.</title>
        <authorList>
            <person name="Cuomo C.A."/>
            <person name="Farrer R.A."/>
            <person name="James T."/>
            <person name="Longcore J."/>
            <person name="Birren B."/>
        </authorList>
    </citation>
    <scope>NUCLEOTIDE SEQUENCE [LARGE SCALE GENOMIC DNA]</scope>
    <source>
        <strain evidence="2 3">JEL423</strain>
    </source>
</reference>
<dbReference type="PROSITE" id="PS51375">
    <property type="entry name" value="PPR"/>
    <property type="match status" value="2"/>
</dbReference>
<dbReference type="Gene3D" id="1.25.40.10">
    <property type="entry name" value="Tetratricopeptide repeat domain"/>
    <property type="match status" value="2"/>
</dbReference>
<proteinExistence type="predicted"/>
<evidence type="ECO:0008006" key="4">
    <source>
        <dbReference type="Google" id="ProtNLM"/>
    </source>
</evidence>
<dbReference type="InterPro" id="IPR002885">
    <property type="entry name" value="PPR_rpt"/>
</dbReference>
<dbReference type="PANTHER" id="PTHR45717:SF15">
    <property type="entry name" value="AGL218WP"/>
    <property type="match status" value="1"/>
</dbReference>
<name>A0A177WVD6_BATDL</name>
<dbReference type="EMBL" id="DS022311">
    <property type="protein sequence ID" value="OAJ44019.1"/>
    <property type="molecule type" value="Genomic_DNA"/>
</dbReference>
<feature type="repeat" description="PPR" evidence="1">
    <location>
        <begin position="227"/>
        <end position="261"/>
    </location>
</feature>
<dbReference type="NCBIfam" id="TIGR00756">
    <property type="entry name" value="PPR"/>
    <property type="match status" value="1"/>
</dbReference>
<evidence type="ECO:0000313" key="2">
    <source>
        <dbReference type="EMBL" id="OAJ44019.1"/>
    </source>
</evidence>
<organism evidence="2 3">
    <name type="scientific">Batrachochytrium dendrobatidis (strain JEL423)</name>
    <dbReference type="NCBI Taxonomy" id="403673"/>
    <lineage>
        <taxon>Eukaryota</taxon>
        <taxon>Fungi</taxon>
        <taxon>Fungi incertae sedis</taxon>
        <taxon>Chytridiomycota</taxon>
        <taxon>Chytridiomycota incertae sedis</taxon>
        <taxon>Chytridiomycetes</taxon>
        <taxon>Rhizophydiales</taxon>
        <taxon>Rhizophydiales incertae sedis</taxon>
        <taxon>Batrachochytrium</taxon>
    </lineage>
</organism>
<dbReference type="AlphaFoldDB" id="A0A177WVD6"/>
<gene>
    <name evidence="2" type="ORF">BDEG_27317</name>
</gene>
<evidence type="ECO:0000313" key="3">
    <source>
        <dbReference type="Proteomes" id="UP000077115"/>
    </source>
</evidence>
<dbReference type="eggNOG" id="KOG4197">
    <property type="taxonomic scope" value="Eukaryota"/>
</dbReference>
<dbReference type="GO" id="GO:0003729">
    <property type="term" value="F:mRNA binding"/>
    <property type="evidence" value="ECO:0007669"/>
    <property type="project" value="UniProtKB-ARBA"/>
</dbReference>
<dbReference type="InterPro" id="IPR011990">
    <property type="entry name" value="TPR-like_helical_dom_sf"/>
</dbReference>
<protein>
    <recommendedName>
        <fullName evidence="4">Pentacotripeptide-repeat region of PRORP domain-containing protein</fullName>
    </recommendedName>
</protein>
<dbReference type="Proteomes" id="UP000077115">
    <property type="component" value="Unassembled WGS sequence"/>
</dbReference>
<sequence length="772" mass="89674">MLQFQKYLESRQQYDFDRFVITFKDMIAQPLTHQDIVYMNKTAIPRMIFFLENFHTVRFSERCSFLIDSFGAMGKIFSIEYTDSIQQTMIELISRAVETGKDLIDLAKQLNQARIPISSETWNHLISKIDKVVLGDDDMIQILNELIMMPNNSYGLRMHINSFKYMTNPNLFDTYMSLFDRVMNMYTDADSLELFNVLMIRVCATCKQKRWAETLHRALMDLAPVLKPRSYSVLICAWLDIGKWNRAFKLYTVMRANALVPSSTAFAMLILEFVDNTRTSVRSLLLDAENNVIETDTKLCNAMMLAYRKIGDTEKAMQIFYTMCRENTRKDTDTYNNMMRLLINSKNENAALKMLDELESSTDLVPNPSSYQIFIQHYAQLNDSVGLRSIYDRIKSHRVPPSPYIFYHILLIEAAKDCMLAHYILQEFYQQNMKKTYLMLEGMVRVYATAPNSSLGLLMFAYNRLIQDGSWPVSRRQPVYTLVVTALIRFKATKCIERVYRDIERDQLHLVPEMAIMLVSAFSALEDEKLVCEFQALAKTLRLDYPLQFYTTLLEYHLDHDSPIKSITGVVAEIRRRHGTTGMHVRKLLVRVYTRSMLKYPIAVFDLHDVYTYYAMEKQVPCMNVIEGILQGYCSVIERRLELMDLRSRSDFFCLEKEKAQKHDTPCSTHSVVSTQITPLLKLYTQLVHVAPEYLSLDMCMLILDAVSSAERKGIHYEYDTKTLHTEMCKVLNLRDDQEHGLVLPEQTTDPTLECIEKHTSISKLEAAVTQP</sequence>
<dbReference type="PANTHER" id="PTHR45717">
    <property type="entry name" value="OS12G0527900 PROTEIN"/>
    <property type="match status" value="1"/>
</dbReference>
<reference evidence="2 3" key="1">
    <citation type="submission" date="2006-10" db="EMBL/GenBank/DDBJ databases">
        <title>The Genome Sequence of Batrachochytrium dendrobatidis JEL423.</title>
        <authorList>
            <consortium name="The Broad Institute Genome Sequencing Platform"/>
            <person name="Birren B."/>
            <person name="Lander E."/>
            <person name="Galagan J."/>
            <person name="Cuomo C."/>
            <person name="Devon K."/>
            <person name="Jaffe D."/>
            <person name="Butler J."/>
            <person name="Alvarez P."/>
            <person name="Gnerre S."/>
            <person name="Grabherr M."/>
            <person name="Kleber M."/>
            <person name="Mauceli E."/>
            <person name="Brockman W."/>
            <person name="Young S."/>
            <person name="LaButti K."/>
            <person name="Sykes S."/>
            <person name="DeCaprio D."/>
            <person name="Crawford M."/>
            <person name="Koehrsen M."/>
            <person name="Engels R."/>
            <person name="Montgomery P."/>
            <person name="Pearson M."/>
            <person name="Howarth C."/>
            <person name="Larson L."/>
            <person name="White J."/>
            <person name="O'Leary S."/>
            <person name="Kodira C."/>
            <person name="Zeng Q."/>
            <person name="Yandava C."/>
            <person name="Alvarado L."/>
            <person name="Longcore J."/>
            <person name="James T."/>
        </authorList>
    </citation>
    <scope>NUCLEOTIDE SEQUENCE [LARGE SCALE GENOMIC DNA]</scope>
    <source>
        <strain evidence="2 3">JEL423</strain>
    </source>
</reference>
<dbReference type="Pfam" id="PF13812">
    <property type="entry name" value="PPR_3"/>
    <property type="match status" value="1"/>
</dbReference>
<dbReference type="VEuPathDB" id="FungiDB:BDEG_27317"/>
<dbReference type="STRING" id="403673.A0A177WVD6"/>
<accession>A0A177WVD6</accession>
<evidence type="ECO:0000256" key="1">
    <source>
        <dbReference type="PROSITE-ProRule" id="PRU00708"/>
    </source>
</evidence>
<dbReference type="GO" id="GO:0005739">
    <property type="term" value="C:mitochondrion"/>
    <property type="evidence" value="ECO:0007669"/>
    <property type="project" value="TreeGrafter"/>
</dbReference>